<comment type="catalytic activity">
    <reaction evidence="1 5">
        <text>[protein]-peptidylproline (omega=180) = [protein]-peptidylproline (omega=0)</text>
        <dbReference type="Rhea" id="RHEA:16237"/>
        <dbReference type="Rhea" id="RHEA-COMP:10747"/>
        <dbReference type="Rhea" id="RHEA-COMP:10748"/>
        <dbReference type="ChEBI" id="CHEBI:83833"/>
        <dbReference type="ChEBI" id="CHEBI:83834"/>
        <dbReference type="EC" id="5.2.1.8"/>
    </reaction>
</comment>
<evidence type="ECO:0000256" key="3">
    <source>
        <dbReference type="ARBA" id="ARBA00023110"/>
    </source>
</evidence>
<dbReference type="SUPFAM" id="SSF54534">
    <property type="entry name" value="FKBP-like"/>
    <property type="match status" value="2"/>
</dbReference>
<feature type="signal peptide" evidence="7">
    <location>
        <begin position="1"/>
        <end position="26"/>
    </location>
</feature>
<feature type="compositionally biased region" description="Low complexity" evidence="6">
    <location>
        <begin position="327"/>
        <end position="347"/>
    </location>
</feature>
<organism evidence="9 10">
    <name type="scientific">Nocardioides marinus</name>
    <dbReference type="NCBI Taxonomy" id="374514"/>
    <lineage>
        <taxon>Bacteria</taxon>
        <taxon>Bacillati</taxon>
        <taxon>Actinomycetota</taxon>
        <taxon>Actinomycetes</taxon>
        <taxon>Propionibacteriales</taxon>
        <taxon>Nocardioidaceae</taxon>
        <taxon>Nocardioides</taxon>
    </lineage>
</organism>
<feature type="chain" id="PRO_5030530382" description="peptidylprolyl isomerase" evidence="7">
    <location>
        <begin position="27"/>
        <end position="347"/>
    </location>
</feature>
<dbReference type="GO" id="GO:0003755">
    <property type="term" value="F:peptidyl-prolyl cis-trans isomerase activity"/>
    <property type="evidence" value="ECO:0007669"/>
    <property type="project" value="UniProtKB-KW"/>
</dbReference>
<comment type="caution">
    <text evidence="9">The sequence shown here is derived from an EMBL/GenBank/DDBJ whole genome shotgun (WGS) entry which is preliminary data.</text>
</comment>
<keyword evidence="7" id="KW-0732">Signal</keyword>
<dbReference type="EMBL" id="JACBZI010000001">
    <property type="protein sequence ID" value="NYI10208.1"/>
    <property type="molecule type" value="Genomic_DNA"/>
</dbReference>
<evidence type="ECO:0000256" key="7">
    <source>
        <dbReference type="SAM" id="SignalP"/>
    </source>
</evidence>
<dbReference type="Gene3D" id="3.10.50.40">
    <property type="match status" value="1"/>
</dbReference>
<dbReference type="Proteomes" id="UP000537326">
    <property type="component" value="Unassembled WGS sequence"/>
</dbReference>
<feature type="domain" description="PPIase FKBP-type" evidence="8">
    <location>
        <begin position="224"/>
        <end position="311"/>
    </location>
</feature>
<dbReference type="Pfam" id="PF00254">
    <property type="entry name" value="FKBP_C"/>
    <property type="match status" value="1"/>
</dbReference>
<evidence type="ECO:0000313" key="10">
    <source>
        <dbReference type="Proteomes" id="UP000537326"/>
    </source>
</evidence>
<dbReference type="InterPro" id="IPR001179">
    <property type="entry name" value="PPIase_FKBP_dom"/>
</dbReference>
<name>A0A7Z0C2M8_9ACTN</name>
<sequence length="347" mass="35954">MPRRVRRPLALLVAPALLIPALVACGSDDADAGAGLDAVEITGTVGEAPEVTWGEDFSATSDPQVETVVAGDGPELSADGDALVHYWIGNGYDESEALSTYTSLPEVVDLSDDQLTEVFSAALDGATVGSRIAASVVAEEVVGPSGNSALGISNADPLLLVFDVLGPDAVDEPYAEDGTGFAPDLVLDEDGKPEAMRFQGRPRPTGRLQVQTVVEGDGEVVRKSDVVMVDYLGSVYAKPKPFDGSYDGDPLVQQLSGLVPGWAEALAGKTVGSRVWMALPPRFGYGAAGNEGAGIKGTDTIYFLVDILARAPKPVQPEPEEPEESESPAASPSADASQSPSPSDDES</sequence>
<dbReference type="InterPro" id="IPR046357">
    <property type="entry name" value="PPIase_dom_sf"/>
</dbReference>
<feature type="region of interest" description="Disordered" evidence="6">
    <location>
        <begin position="312"/>
        <end position="347"/>
    </location>
</feature>
<evidence type="ECO:0000256" key="1">
    <source>
        <dbReference type="ARBA" id="ARBA00000971"/>
    </source>
</evidence>
<keyword evidence="10" id="KW-1185">Reference proteome</keyword>
<dbReference type="PROSITE" id="PS50059">
    <property type="entry name" value="FKBP_PPIASE"/>
    <property type="match status" value="1"/>
</dbReference>
<gene>
    <name evidence="9" type="ORF">BKA05_001723</name>
</gene>
<reference evidence="9 10" key="1">
    <citation type="submission" date="2020-07" db="EMBL/GenBank/DDBJ databases">
        <title>Sequencing the genomes of 1000 actinobacteria strains.</title>
        <authorList>
            <person name="Klenk H.-P."/>
        </authorList>
    </citation>
    <scope>NUCLEOTIDE SEQUENCE [LARGE SCALE GENOMIC DNA]</scope>
    <source>
        <strain evidence="9 10">DSM 18248</strain>
    </source>
</reference>
<dbReference type="EC" id="5.2.1.8" evidence="2 5"/>
<evidence type="ECO:0000256" key="2">
    <source>
        <dbReference type="ARBA" id="ARBA00013194"/>
    </source>
</evidence>
<accession>A0A7Z0C2M8</accession>
<evidence type="ECO:0000256" key="6">
    <source>
        <dbReference type="SAM" id="MobiDB-lite"/>
    </source>
</evidence>
<protein>
    <recommendedName>
        <fullName evidence="2 5">peptidylprolyl isomerase</fullName>
        <ecNumber evidence="2 5">5.2.1.8</ecNumber>
    </recommendedName>
</protein>
<evidence type="ECO:0000256" key="5">
    <source>
        <dbReference type="PROSITE-ProRule" id="PRU00277"/>
    </source>
</evidence>
<keyword evidence="4 5" id="KW-0413">Isomerase</keyword>
<dbReference type="AlphaFoldDB" id="A0A7Z0C2M8"/>
<proteinExistence type="predicted"/>
<dbReference type="PROSITE" id="PS51257">
    <property type="entry name" value="PROKAR_LIPOPROTEIN"/>
    <property type="match status" value="1"/>
</dbReference>
<evidence type="ECO:0000256" key="4">
    <source>
        <dbReference type="ARBA" id="ARBA00023235"/>
    </source>
</evidence>
<dbReference type="RefSeq" id="WP_179531081.1">
    <property type="nucleotide sequence ID" value="NZ_BAAAPP010000003.1"/>
</dbReference>
<evidence type="ECO:0000313" key="9">
    <source>
        <dbReference type="EMBL" id="NYI10208.1"/>
    </source>
</evidence>
<evidence type="ECO:0000259" key="8">
    <source>
        <dbReference type="PROSITE" id="PS50059"/>
    </source>
</evidence>
<keyword evidence="3 5" id="KW-0697">Rotamase</keyword>